<dbReference type="CDD" id="cd03416">
    <property type="entry name" value="CbiX_SirB_N"/>
    <property type="match status" value="1"/>
</dbReference>
<dbReference type="PANTHER" id="PTHR33542">
    <property type="entry name" value="SIROHYDROCHLORIN FERROCHELATASE, CHLOROPLASTIC"/>
    <property type="match status" value="1"/>
</dbReference>
<dbReference type="PANTHER" id="PTHR33542:SF3">
    <property type="entry name" value="SIROHYDROCHLORIN FERROCHELATASE, CHLOROPLASTIC"/>
    <property type="match status" value="1"/>
</dbReference>
<gene>
    <name evidence="3" type="ORF">H1W37_16940</name>
</gene>
<evidence type="ECO:0000313" key="4">
    <source>
        <dbReference type="Proteomes" id="UP000559404"/>
    </source>
</evidence>
<reference evidence="3 4" key="1">
    <citation type="submission" date="2020-07" db="EMBL/GenBank/DDBJ databases">
        <authorList>
            <person name="Li M."/>
        </authorList>
    </citation>
    <scope>NUCLEOTIDE SEQUENCE [LARGE SCALE GENOMIC DNA]</scope>
    <source>
        <strain evidence="3 4">DSM 23284</strain>
    </source>
</reference>
<dbReference type="Proteomes" id="UP000559404">
    <property type="component" value="Unassembled WGS sequence"/>
</dbReference>
<sequence>MAQATDPRRAAVIVAHGSPKNPQPQERALTALAERVATRVPSLTVRGATLAAEGALEAALDGLNAPLVYPFFMADGWFTRKQLPRRLAAAGQNGARCLAPFGADPALIDLLARTALDTARAAGLSPANTTLVLAAHGSGRHGSSDVTAWQAARALSACGHFRQVVTGFIEQPPFLADVTRRVGPALCLPFFSLRAGHVLEDIPDALAAAGFDGPVLPPIGTHGDVPGLIAATLTKTLQEVPQ</sequence>
<dbReference type="EMBL" id="JACEON010000018">
    <property type="protein sequence ID" value="MBA4613349.1"/>
    <property type="molecule type" value="Genomic_DNA"/>
</dbReference>
<dbReference type="SUPFAM" id="SSF53800">
    <property type="entry name" value="Chelatase"/>
    <property type="match status" value="1"/>
</dbReference>
<dbReference type="Pfam" id="PF01903">
    <property type="entry name" value="CbiX"/>
    <property type="match status" value="1"/>
</dbReference>
<comment type="caution">
    <text evidence="3">The sequence shown here is derived from an EMBL/GenBank/DDBJ whole genome shotgun (WGS) entry which is preliminary data.</text>
</comment>
<keyword evidence="4" id="KW-1185">Reference proteome</keyword>
<name>A0A838XQ21_9HYPH</name>
<dbReference type="GO" id="GO:0016829">
    <property type="term" value="F:lyase activity"/>
    <property type="evidence" value="ECO:0007669"/>
    <property type="project" value="UniProtKB-KW"/>
</dbReference>
<dbReference type="RefSeq" id="WP_181761549.1">
    <property type="nucleotide sequence ID" value="NZ_BMCR01000001.1"/>
</dbReference>
<proteinExistence type="predicted"/>
<accession>A0A838XQ21</accession>
<keyword evidence="1" id="KW-0479">Metal-binding</keyword>
<dbReference type="InterPro" id="IPR002762">
    <property type="entry name" value="CbiX-like"/>
</dbReference>
<organism evidence="3 4">
    <name type="scientific">Stappia taiwanensis</name>
    <dbReference type="NCBI Taxonomy" id="992267"/>
    <lineage>
        <taxon>Bacteria</taxon>
        <taxon>Pseudomonadati</taxon>
        <taxon>Pseudomonadota</taxon>
        <taxon>Alphaproteobacteria</taxon>
        <taxon>Hyphomicrobiales</taxon>
        <taxon>Stappiaceae</taxon>
        <taxon>Stappia</taxon>
    </lineage>
</organism>
<evidence type="ECO:0000256" key="2">
    <source>
        <dbReference type="ARBA" id="ARBA00023239"/>
    </source>
</evidence>
<reference evidence="3 4" key="2">
    <citation type="submission" date="2020-08" db="EMBL/GenBank/DDBJ databases">
        <title>Stappia taiwanensis sp. nov., isolated from a coastal thermal spring.</title>
        <authorList>
            <person name="Kampfer P."/>
        </authorList>
    </citation>
    <scope>NUCLEOTIDE SEQUENCE [LARGE SCALE GENOMIC DNA]</scope>
    <source>
        <strain evidence="3 4">DSM 23284</strain>
    </source>
</reference>
<protein>
    <submittedName>
        <fullName evidence="3">Cobalamin biosynthesis protein CbiX</fullName>
    </submittedName>
</protein>
<keyword evidence="2" id="KW-0456">Lyase</keyword>
<dbReference type="Gene3D" id="3.40.50.1400">
    <property type="match status" value="2"/>
</dbReference>
<dbReference type="AlphaFoldDB" id="A0A838XQ21"/>
<dbReference type="InterPro" id="IPR050963">
    <property type="entry name" value="Sirohydro_Cobaltochel/CbiX"/>
</dbReference>
<evidence type="ECO:0000313" key="3">
    <source>
        <dbReference type="EMBL" id="MBA4613349.1"/>
    </source>
</evidence>
<dbReference type="GO" id="GO:0046872">
    <property type="term" value="F:metal ion binding"/>
    <property type="evidence" value="ECO:0007669"/>
    <property type="project" value="UniProtKB-KW"/>
</dbReference>
<evidence type="ECO:0000256" key="1">
    <source>
        <dbReference type="ARBA" id="ARBA00022723"/>
    </source>
</evidence>